<feature type="region of interest" description="Disordered" evidence="1">
    <location>
        <begin position="34"/>
        <end position="56"/>
    </location>
</feature>
<gene>
    <name evidence="2" type="ORF">TCNE_LOCUS4477</name>
</gene>
<dbReference type="Proteomes" id="UP000050794">
    <property type="component" value="Unassembled WGS sequence"/>
</dbReference>
<evidence type="ECO:0000313" key="4">
    <source>
        <dbReference type="WBParaSite" id="TCNE_0000447701-mRNA-1"/>
    </source>
</evidence>
<evidence type="ECO:0000313" key="3">
    <source>
        <dbReference type="Proteomes" id="UP000050794"/>
    </source>
</evidence>
<dbReference type="AlphaFoldDB" id="A0A183U7K7"/>
<reference evidence="4" key="1">
    <citation type="submission" date="2016-06" db="UniProtKB">
        <authorList>
            <consortium name="WormBaseParasite"/>
        </authorList>
    </citation>
    <scope>IDENTIFICATION</scope>
</reference>
<name>A0A183U7K7_TOXCA</name>
<keyword evidence="3" id="KW-1185">Reference proteome</keyword>
<dbReference type="WBParaSite" id="TCNE_0000447701-mRNA-1">
    <property type="protein sequence ID" value="TCNE_0000447701-mRNA-1"/>
    <property type="gene ID" value="TCNE_0000447701"/>
</dbReference>
<sequence>MLVAISQQKATASNCPSASVRRLYTKDEITPNWRSLPSRAGDGEVAGEDTNDTGSSLSISRLRFDNGVLKNLPMIKLQTE</sequence>
<dbReference type="EMBL" id="UYWY01007681">
    <property type="protein sequence ID" value="VDM30255.1"/>
    <property type="molecule type" value="Genomic_DNA"/>
</dbReference>
<accession>A0A183U7K7</accession>
<protein>
    <submittedName>
        <fullName evidence="2 4">Uncharacterized protein</fullName>
    </submittedName>
</protein>
<evidence type="ECO:0000256" key="1">
    <source>
        <dbReference type="SAM" id="MobiDB-lite"/>
    </source>
</evidence>
<evidence type="ECO:0000313" key="2">
    <source>
        <dbReference type="EMBL" id="VDM30255.1"/>
    </source>
</evidence>
<proteinExistence type="predicted"/>
<organism evidence="3 4">
    <name type="scientific">Toxocara canis</name>
    <name type="common">Canine roundworm</name>
    <dbReference type="NCBI Taxonomy" id="6265"/>
    <lineage>
        <taxon>Eukaryota</taxon>
        <taxon>Metazoa</taxon>
        <taxon>Ecdysozoa</taxon>
        <taxon>Nematoda</taxon>
        <taxon>Chromadorea</taxon>
        <taxon>Rhabditida</taxon>
        <taxon>Spirurina</taxon>
        <taxon>Ascaridomorpha</taxon>
        <taxon>Ascaridoidea</taxon>
        <taxon>Toxocaridae</taxon>
        <taxon>Toxocara</taxon>
    </lineage>
</organism>
<reference evidence="2 3" key="2">
    <citation type="submission" date="2018-11" db="EMBL/GenBank/DDBJ databases">
        <authorList>
            <consortium name="Pathogen Informatics"/>
        </authorList>
    </citation>
    <scope>NUCLEOTIDE SEQUENCE [LARGE SCALE GENOMIC DNA]</scope>
</reference>